<evidence type="ECO:0000256" key="3">
    <source>
        <dbReference type="ARBA" id="ARBA00022692"/>
    </source>
</evidence>
<dbReference type="PANTHER" id="PTHR42920:SF5">
    <property type="entry name" value="EAMA DOMAIN-CONTAINING PROTEIN"/>
    <property type="match status" value="1"/>
</dbReference>
<gene>
    <name evidence="8" type="ORF">MNBD_ALPHA12-2026</name>
</gene>
<proteinExistence type="predicted"/>
<dbReference type="GO" id="GO:0005886">
    <property type="term" value="C:plasma membrane"/>
    <property type="evidence" value="ECO:0007669"/>
    <property type="project" value="UniProtKB-SubCell"/>
</dbReference>
<dbReference type="AlphaFoldDB" id="A0A3B0TLQ6"/>
<evidence type="ECO:0000256" key="2">
    <source>
        <dbReference type="ARBA" id="ARBA00022475"/>
    </source>
</evidence>
<keyword evidence="4 6" id="KW-1133">Transmembrane helix</keyword>
<feature type="transmembrane region" description="Helical" evidence="6">
    <location>
        <begin position="38"/>
        <end position="56"/>
    </location>
</feature>
<accession>A0A3B0TLQ6</accession>
<dbReference type="PANTHER" id="PTHR42920">
    <property type="entry name" value="OS03G0707200 PROTEIN-RELATED"/>
    <property type="match status" value="1"/>
</dbReference>
<evidence type="ECO:0000256" key="5">
    <source>
        <dbReference type="ARBA" id="ARBA00023136"/>
    </source>
</evidence>
<dbReference type="SUPFAM" id="SSF103481">
    <property type="entry name" value="Multidrug resistance efflux transporter EmrE"/>
    <property type="match status" value="2"/>
</dbReference>
<sequence>MRRQTATVLLIAATFFWGMAFIAQKSAMDAMGPLTFIAARYIIGGLLILPVAIYEYRRSKVELSARQWLSIGFLCLNFFLASWLQQWGLATTSVTNGGFLTGLYVFFVPIILLVVFRTKPHPIVWICSPVAFLGLYFLSGASIDPFGQGDLLVVSSAIFWAMQVLLLGFLAAATGLPIFISAISFLVAGFIALGGAAASETITLAILGAGWVEIAYAALFSTAIGFTLQAMGQRYVPPANAAIIMSGESIFAALGGALILGERLNGSGYLGAGLLFVAIVMVETIPALKGRARVA</sequence>
<feature type="transmembrane region" description="Helical" evidence="6">
    <location>
        <begin position="97"/>
        <end position="116"/>
    </location>
</feature>
<dbReference type="InterPro" id="IPR051258">
    <property type="entry name" value="Diverse_Substrate_Transporter"/>
</dbReference>
<evidence type="ECO:0000259" key="7">
    <source>
        <dbReference type="Pfam" id="PF00892"/>
    </source>
</evidence>
<feature type="domain" description="EamA" evidence="7">
    <location>
        <begin position="149"/>
        <end position="282"/>
    </location>
</feature>
<comment type="subcellular location">
    <subcellularLocation>
        <location evidence="1">Cell membrane</location>
        <topology evidence="1">Multi-pass membrane protein</topology>
    </subcellularLocation>
</comment>
<feature type="transmembrane region" description="Helical" evidence="6">
    <location>
        <begin position="204"/>
        <end position="228"/>
    </location>
</feature>
<feature type="transmembrane region" description="Helical" evidence="6">
    <location>
        <begin position="151"/>
        <end position="171"/>
    </location>
</feature>
<feature type="transmembrane region" description="Helical" evidence="6">
    <location>
        <begin position="123"/>
        <end position="139"/>
    </location>
</feature>
<dbReference type="EMBL" id="UOEO01000007">
    <property type="protein sequence ID" value="VAW14297.1"/>
    <property type="molecule type" value="Genomic_DNA"/>
</dbReference>
<feature type="domain" description="EamA" evidence="7">
    <location>
        <begin position="7"/>
        <end position="139"/>
    </location>
</feature>
<dbReference type="InterPro" id="IPR000620">
    <property type="entry name" value="EamA_dom"/>
</dbReference>
<feature type="transmembrane region" description="Helical" evidence="6">
    <location>
        <begin position="267"/>
        <end position="288"/>
    </location>
</feature>
<keyword evidence="2" id="KW-1003">Cell membrane</keyword>
<organism evidence="8">
    <name type="scientific">hydrothermal vent metagenome</name>
    <dbReference type="NCBI Taxonomy" id="652676"/>
    <lineage>
        <taxon>unclassified sequences</taxon>
        <taxon>metagenomes</taxon>
        <taxon>ecological metagenomes</taxon>
    </lineage>
</organism>
<dbReference type="Pfam" id="PF00892">
    <property type="entry name" value="EamA"/>
    <property type="match status" value="2"/>
</dbReference>
<keyword evidence="3 6" id="KW-0812">Transmembrane</keyword>
<evidence type="ECO:0000313" key="8">
    <source>
        <dbReference type="EMBL" id="VAW14297.1"/>
    </source>
</evidence>
<feature type="transmembrane region" description="Helical" evidence="6">
    <location>
        <begin position="68"/>
        <end position="85"/>
    </location>
</feature>
<feature type="transmembrane region" description="Helical" evidence="6">
    <location>
        <begin position="240"/>
        <end position="261"/>
    </location>
</feature>
<evidence type="ECO:0000256" key="4">
    <source>
        <dbReference type="ARBA" id="ARBA00022989"/>
    </source>
</evidence>
<evidence type="ECO:0000256" key="6">
    <source>
        <dbReference type="SAM" id="Phobius"/>
    </source>
</evidence>
<protein>
    <submittedName>
        <fullName evidence="8">Permease of the drug/metabolite transporter (DMT) superfamily</fullName>
    </submittedName>
</protein>
<keyword evidence="5 6" id="KW-0472">Membrane</keyword>
<feature type="transmembrane region" description="Helical" evidence="6">
    <location>
        <begin position="178"/>
        <end position="198"/>
    </location>
</feature>
<evidence type="ECO:0000256" key="1">
    <source>
        <dbReference type="ARBA" id="ARBA00004651"/>
    </source>
</evidence>
<reference evidence="8" key="1">
    <citation type="submission" date="2018-06" db="EMBL/GenBank/DDBJ databases">
        <authorList>
            <person name="Zhirakovskaya E."/>
        </authorList>
    </citation>
    <scope>NUCLEOTIDE SEQUENCE</scope>
</reference>
<name>A0A3B0TLQ6_9ZZZZ</name>
<dbReference type="InterPro" id="IPR037185">
    <property type="entry name" value="EmrE-like"/>
</dbReference>